<name>A0A9D1LIH3_9FIRM</name>
<protein>
    <submittedName>
        <fullName evidence="2">Uncharacterized protein</fullName>
    </submittedName>
</protein>
<reference evidence="2" key="2">
    <citation type="journal article" date="2021" name="PeerJ">
        <title>Extensive microbial diversity within the chicken gut microbiome revealed by metagenomics and culture.</title>
        <authorList>
            <person name="Gilroy R."/>
            <person name="Ravi A."/>
            <person name="Getino M."/>
            <person name="Pursley I."/>
            <person name="Horton D.L."/>
            <person name="Alikhan N.F."/>
            <person name="Baker D."/>
            <person name="Gharbi K."/>
            <person name="Hall N."/>
            <person name="Watson M."/>
            <person name="Adriaenssens E.M."/>
            <person name="Foster-Nyarko E."/>
            <person name="Jarju S."/>
            <person name="Secka A."/>
            <person name="Antonio M."/>
            <person name="Oren A."/>
            <person name="Chaudhuri R.R."/>
            <person name="La Ragione R."/>
            <person name="Hildebrand F."/>
            <person name="Pallen M.J."/>
        </authorList>
    </citation>
    <scope>NUCLEOTIDE SEQUENCE</scope>
    <source>
        <strain evidence="2">4509</strain>
    </source>
</reference>
<comment type="caution">
    <text evidence="2">The sequence shown here is derived from an EMBL/GenBank/DDBJ whole genome shotgun (WGS) entry which is preliminary data.</text>
</comment>
<feature type="region of interest" description="Disordered" evidence="1">
    <location>
        <begin position="35"/>
        <end position="66"/>
    </location>
</feature>
<evidence type="ECO:0000313" key="3">
    <source>
        <dbReference type="Proteomes" id="UP000824082"/>
    </source>
</evidence>
<dbReference type="AlphaFoldDB" id="A0A9D1LIH3"/>
<dbReference type="Proteomes" id="UP000824082">
    <property type="component" value="Unassembled WGS sequence"/>
</dbReference>
<evidence type="ECO:0000313" key="2">
    <source>
        <dbReference type="EMBL" id="HIU41034.1"/>
    </source>
</evidence>
<evidence type="ECO:0000256" key="1">
    <source>
        <dbReference type="SAM" id="MobiDB-lite"/>
    </source>
</evidence>
<gene>
    <name evidence="2" type="ORF">IAD19_00585</name>
</gene>
<sequence length="66" mass="8051">MKKKRAQRRPYVQLWDTPYTGSWLEVLMEEATQFQAADEEEPSWSNGERYQPRKIHPYDPTQYFLQ</sequence>
<dbReference type="EMBL" id="DVMX01000010">
    <property type="protein sequence ID" value="HIU41034.1"/>
    <property type="molecule type" value="Genomic_DNA"/>
</dbReference>
<organism evidence="2 3">
    <name type="scientific">Candidatus Egerieicola faecale</name>
    <dbReference type="NCBI Taxonomy" id="2840774"/>
    <lineage>
        <taxon>Bacteria</taxon>
        <taxon>Bacillati</taxon>
        <taxon>Bacillota</taxon>
        <taxon>Clostridia</taxon>
        <taxon>Eubacteriales</taxon>
        <taxon>Oscillospiraceae</taxon>
        <taxon>Oscillospiraceae incertae sedis</taxon>
        <taxon>Candidatus Egerieicola</taxon>
    </lineage>
</organism>
<accession>A0A9D1LIH3</accession>
<proteinExistence type="predicted"/>
<reference evidence="2" key="1">
    <citation type="submission" date="2020-10" db="EMBL/GenBank/DDBJ databases">
        <authorList>
            <person name="Gilroy R."/>
        </authorList>
    </citation>
    <scope>NUCLEOTIDE SEQUENCE</scope>
    <source>
        <strain evidence="2">4509</strain>
    </source>
</reference>